<gene>
    <name evidence="1" type="ORF">DLAC_11741</name>
</gene>
<reference evidence="1 2" key="1">
    <citation type="submission" date="2015-12" db="EMBL/GenBank/DDBJ databases">
        <title>Dictyostelia acquired genes for synthesis and detection of signals that induce cell-type specialization by lateral gene transfer from prokaryotes.</title>
        <authorList>
            <person name="Gloeckner G."/>
            <person name="Schaap P."/>
        </authorList>
    </citation>
    <scope>NUCLEOTIDE SEQUENCE [LARGE SCALE GENOMIC DNA]</scope>
    <source>
        <strain evidence="1 2">TK</strain>
    </source>
</reference>
<organism evidence="1 2">
    <name type="scientific">Tieghemostelium lacteum</name>
    <name type="common">Slime mold</name>
    <name type="synonym">Dictyostelium lacteum</name>
    <dbReference type="NCBI Taxonomy" id="361077"/>
    <lineage>
        <taxon>Eukaryota</taxon>
        <taxon>Amoebozoa</taxon>
        <taxon>Evosea</taxon>
        <taxon>Eumycetozoa</taxon>
        <taxon>Dictyostelia</taxon>
        <taxon>Dictyosteliales</taxon>
        <taxon>Raperosteliaceae</taxon>
        <taxon>Tieghemostelium</taxon>
    </lineage>
</organism>
<dbReference type="Proteomes" id="UP000076078">
    <property type="component" value="Unassembled WGS sequence"/>
</dbReference>
<comment type="caution">
    <text evidence="1">The sequence shown here is derived from an EMBL/GenBank/DDBJ whole genome shotgun (WGS) entry which is preliminary data.</text>
</comment>
<dbReference type="InParanoid" id="A0A151Z8H8"/>
<evidence type="ECO:0000313" key="1">
    <source>
        <dbReference type="EMBL" id="KYQ90104.1"/>
    </source>
</evidence>
<evidence type="ECO:0000313" key="2">
    <source>
        <dbReference type="Proteomes" id="UP000076078"/>
    </source>
</evidence>
<keyword evidence="2" id="KW-1185">Reference proteome</keyword>
<protein>
    <submittedName>
        <fullName evidence="1">Uncharacterized protein</fullName>
    </submittedName>
</protein>
<name>A0A151Z8H8_TIELA</name>
<accession>A0A151Z8H8</accession>
<dbReference type="AlphaFoldDB" id="A0A151Z8H8"/>
<proteinExistence type="predicted"/>
<dbReference type="EMBL" id="LODT01000037">
    <property type="protein sequence ID" value="KYQ90104.1"/>
    <property type="molecule type" value="Genomic_DNA"/>
</dbReference>
<sequence>MNPYNPYGYPPMQPPYTTTPIMYTQPTVTFQQPIVYPTVQPMMVPQPIQPVVYPSAYPVYTGPPMAQTLHYNAQPGMGYPTTSISGNRFKRNFKVKHEQRHFF</sequence>